<organism evidence="3 4">
    <name type="scientific">Rhizobium rhizogenes</name>
    <name type="common">Agrobacterium rhizogenes</name>
    <dbReference type="NCBI Taxonomy" id="359"/>
    <lineage>
        <taxon>Bacteria</taxon>
        <taxon>Pseudomonadati</taxon>
        <taxon>Pseudomonadota</taxon>
        <taxon>Alphaproteobacteria</taxon>
        <taxon>Hyphomicrobiales</taxon>
        <taxon>Rhizobiaceae</taxon>
        <taxon>Rhizobium/Agrobacterium group</taxon>
        <taxon>Rhizobium</taxon>
    </lineage>
</organism>
<dbReference type="Pfam" id="PF04773">
    <property type="entry name" value="FecR"/>
    <property type="match status" value="1"/>
</dbReference>
<proteinExistence type="predicted"/>
<comment type="caution">
    <text evidence="3">The sequence shown here is derived from an EMBL/GenBank/DDBJ whole genome shotgun (WGS) entry which is preliminary data.</text>
</comment>
<dbReference type="InterPro" id="IPR012373">
    <property type="entry name" value="Ferrdict_sens_TM"/>
</dbReference>
<dbReference type="AlphaFoldDB" id="A0AA92C4G7"/>
<evidence type="ECO:0000313" key="3">
    <source>
        <dbReference type="EMBL" id="PVE55210.1"/>
    </source>
</evidence>
<evidence type="ECO:0008006" key="5">
    <source>
        <dbReference type="Google" id="ProtNLM"/>
    </source>
</evidence>
<dbReference type="Pfam" id="PF16220">
    <property type="entry name" value="DUF4880"/>
    <property type="match status" value="1"/>
</dbReference>
<sequence length="316" mass="35008">MTDLTDLTGNAEEEAIDWLLKLRDRPNDEELKKDFDAWLAKDQSNAKAYERVRCLVGDAKRLSAAQSDFGFPLPSKPPSKTVLPSIIVMTGIAAGLYFYMSDALITLRADHVTDIAQRASFRAPDGSNLVLNADSAIAFQFSQHERRVILMRGEMLVDVTPDPTRPFVVEAEGATVTALGTAFDVNMLESETRVAVIRHSVAVRLNDEHQVKVVKENEGVNFASASGISETFPVDSKSVTEWESGRLVFDEQPLPDVIETVGRYLPGKILVANRELRSKMVSGTLDMSDPHKALQSFAKAFDIRLLKLTPYLTILR</sequence>
<dbReference type="PIRSF" id="PIRSF018266">
    <property type="entry name" value="FecR"/>
    <property type="match status" value="1"/>
</dbReference>
<dbReference type="GO" id="GO:0016989">
    <property type="term" value="F:sigma factor antagonist activity"/>
    <property type="evidence" value="ECO:0007669"/>
    <property type="project" value="TreeGrafter"/>
</dbReference>
<gene>
    <name evidence="3" type="ORF">DC430_08320</name>
</gene>
<evidence type="ECO:0000313" key="4">
    <source>
        <dbReference type="Proteomes" id="UP000244335"/>
    </source>
</evidence>
<evidence type="ECO:0000259" key="2">
    <source>
        <dbReference type="Pfam" id="PF16220"/>
    </source>
</evidence>
<dbReference type="PANTHER" id="PTHR30273:SF2">
    <property type="entry name" value="PROTEIN FECR"/>
    <property type="match status" value="1"/>
</dbReference>
<feature type="domain" description="FecR protein" evidence="1">
    <location>
        <begin position="111"/>
        <end position="201"/>
    </location>
</feature>
<dbReference type="InterPro" id="IPR006860">
    <property type="entry name" value="FecR"/>
</dbReference>
<dbReference type="Gene3D" id="2.60.120.1440">
    <property type="match status" value="1"/>
</dbReference>
<dbReference type="EMBL" id="QDFR01000002">
    <property type="protein sequence ID" value="PVE55210.1"/>
    <property type="molecule type" value="Genomic_DNA"/>
</dbReference>
<protein>
    <recommendedName>
        <fullName evidence="5">FecR family protein</fullName>
    </recommendedName>
</protein>
<dbReference type="Proteomes" id="UP000244335">
    <property type="component" value="Unassembled WGS sequence"/>
</dbReference>
<accession>A0AA92C4G7</accession>
<dbReference type="PANTHER" id="PTHR30273">
    <property type="entry name" value="PERIPLASMIC SIGNAL SENSOR AND SIGMA FACTOR ACTIVATOR FECR-RELATED"/>
    <property type="match status" value="1"/>
</dbReference>
<reference evidence="3 4" key="1">
    <citation type="submission" date="2018-04" db="EMBL/GenBank/DDBJ databases">
        <authorList>
            <person name="Hagen T."/>
        </authorList>
    </citation>
    <scope>NUCLEOTIDE SEQUENCE [LARGE SCALE GENOMIC DNA]</scope>
    <source>
        <strain evidence="3 4">TPD7009</strain>
    </source>
</reference>
<evidence type="ECO:0000259" key="1">
    <source>
        <dbReference type="Pfam" id="PF04773"/>
    </source>
</evidence>
<feature type="domain" description="FecR N-terminal" evidence="2">
    <location>
        <begin position="13"/>
        <end position="53"/>
    </location>
</feature>
<dbReference type="Gene3D" id="3.55.50.30">
    <property type="match status" value="1"/>
</dbReference>
<name>A0AA92C4G7_RHIRH</name>
<dbReference type="RefSeq" id="WP_116492913.1">
    <property type="nucleotide sequence ID" value="NZ_QDFR01000002.1"/>
</dbReference>
<dbReference type="InterPro" id="IPR032623">
    <property type="entry name" value="FecR_N"/>
</dbReference>